<dbReference type="GO" id="GO:0051301">
    <property type="term" value="P:cell division"/>
    <property type="evidence" value="ECO:0007669"/>
    <property type="project" value="UniProtKB-KW"/>
</dbReference>
<dbReference type="PANTHER" id="PTHR35798">
    <property type="entry name" value="CELL DIVISION PROTEIN SEPF"/>
    <property type="match status" value="1"/>
</dbReference>
<keyword evidence="3 5" id="KW-0131">Cell cycle</keyword>
<keyword evidence="1 5" id="KW-0132">Cell division</keyword>
<comment type="subcellular location">
    <subcellularLocation>
        <location evidence="5">Cytoplasm</location>
    </subcellularLocation>
    <text evidence="5">Localizes to the division site, in a FtsZ-dependent manner.</text>
</comment>
<dbReference type="InterPro" id="IPR023052">
    <property type="entry name" value="Cell_div_SepF"/>
</dbReference>
<feature type="compositionally biased region" description="Acidic residues" evidence="6">
    <location>
        <begin position="18"/>
        <end position="28"/>
    </location>
</feature>
<organism evidence="7 8">
    <name type="scientific">Aeromicrobium alkaliterrae</name>
    <dbReference type="NCBI Taxonomy" id="302168"/>
    <lineage>
        <taxon>Bacteria</taxon>
        <taxon>Bacillati</taxon>
        <taxon>Actinomycetota</taxon>
        <taxon>Actinomycetes</taxon>
        <taxon>Propionibacteriales</taxon>
        <taxon>Nocardioidaceae</taxon>
        <taxon>Aeromicrobium</taxon>
    </lineage>
</organism>
<dbReference type="Pfam" id="PF04472">
    <property type="entry name" value="SepF"/>
    <property type="match status" value="1"/>
</dbReference>
<evidence type="ECO:0000313" key="7">
    <source>
        <dbReference type="EMBL" id="GAA1733166.1"/>
    </source>
</evidence>
<name>A0ABN2JN98_9ACTN</name>
<dbReference type="Proteomes" id="UP001501057">
    <property type="component" value="Unassembled WGS sequence"/>
</dbReference>
<evidence type="ECO:0000256" key="2">
    <source>
        <dbReference type="ARBA" id="ARBA00023210"/>
    </source>
</evidence>
<dbReference type="InterPro" id="IPR007561">
    <property type="entry name" value="Cell_div_SepF/SepF-rel"/>
</dbReference>
<feature type="region of interest" description="Disordered" evidence="6">
    <location>
        <begin position="17"/>
        <end position="47"/>
    </location>
</feature>
<comment type="similarity">
    <text evidence="5">Belongs to the SepF family.</text>
</comment>
<feature type="compositionally biased region" description="Basic and acidic residues" evidence="6">
    <location>
        <begin position="29"/>
        <end position="38"/>
    </location>
</feature>
<sequence length="166" mass="18125">MAGAMRKMGEYLGLVEQADYDEMYDEEPTPTREREPRAEAAPSRPARTPAVIRPAAVANIDDRRRREVSAAGSDMTRIETVTPRTFNDARVVGENFRSGVPVIMNLTELDDADAKRMVDFGAGLVFAVHGAITRVTGGVFLLTPANVVVSDEDKQRIAGGGLYDRD</sequence>
<comment type="function">
    <text evidence="4 5">Cell division protein that is part of the divisome complex and is recruited early to the Z-ring. Probably stimulates Z-ring formation, perhaps through the cross-linking of FtsZ protofilaments. Its function overlaps with FtsA.</text>
</comment>
<keyword evidence="5" id="KW-0963">Cytoplasm</keyword>
<dbReference type="Gene3D" id="3.30.110.150">
    <property type="entry name" value="SepF-like protein"/>
    <property type="match status" value="1"/>
</dbReference>
<proteinExistence type="inferred from homology"/>
<evidence type="ECO:0000256" key="3">
    <source>
        <dbReference type="ARBA" id="ARBA00023306"/>
    </source>
</evidence>
<dbReference type="EMBL" id="BAAAME010000002">
    <property type="protein sequence ID" value="GAA1733166.1"/>
    <property type="molecule type" value="Genomic_DNA"/>
</dbReference>
<keyword evidence="8" id="KW-1185">Reference proteome</keyword>
<dbReference type="InterPro" id="IPR038594">
    <property type="entry name" value="SepF-like_sf"/>
</dbReference>
<dbReference type="RefSeq" id="WP_344198851.1">
    <property type="nucleotide sequence ID" value="NZ_BAAAME010000002.1"/>
</dbReference>
<keyword evidence="2 5" id="KW-0717">Septation</keyword>
<dbReference type="PANTHER" id="PTHR35798:SF1">
    <property type="entry name" value="CELL DIVISION PROTEIN SEPF"/>
    <property type="match status" value="1"/>
</dbReference>
<comment type="subunit">
    <text evidence="5">Homodimer. Interacts with FtsZ.</text>
</comment>
<gene>
    <name evidence="5 7" type="primary">sepF</name>
    <name evidence="7" type="ORF">GCM10009710_12370</name>
</gene>
<evidence type="ECO:0000256" key="6">
    <source>
        <dbReference type="SAM" id="MobiDB-lite"/>
    </source>
</evidence>
<comment type="caution">
    <text evidence="7">The sequence shown here is derived from an EMBL/GenBank/DDBJ whole genome shotgun (WGS) entry which is preliminary data.</text>
</comment>
<evidence type="ECO:0000256" key="1">
    <source>
        <dbReference type="ARBA" id="ARBA00022618"/>
    </source>
</evidence>
<evidence type="ECO:0000313" key="8">
    <source>
        <dbReference type="Proteomes" id="UP001501057"/>
    </source>
</evidence>
<evidence type="ECO:0000256" key="5">
    <source>
        <dbReference type="HAMAP-Rule" id="MF_01197"/>
    </source>
</evidence>
<dbReference type="HAMAP" id="MF_01197">
    <property type="entry name" value="SepF"/>
    <property type="match status" value="1"/>
</dbReference>
<evidence type="ECO:0000256" key="4">
    <source>
        <dbReference type="ARBA" id="ARBA00044936"/>
    </source>
</evidence>
<protein>
    <recommendedName>
        <fullName evidence="5">Cell division protein SepF</fullName>
    </recommendedName>
</protein>
<reference evidence="7 8" key="1">
    <citation type="journal article" date="2019" name="Int. J. Syst. Evol. Microbiol.">
        <title>The Global Catalogue of Microorganisms (GCM) 10K type strain sequencing project: providing services to taxonomists for standard genome sequencing and annotation.</title>
        <authorList>
            <consortium name="The Broad Institute Genomics Platform"/>
            <consortium name="The Broad Institute Genome Sequencing Center for Infectious Disease"/>
            <person name="Wu L."/>
            <person name="Ma J."/>
        </authorList>
    </citation>
    <scope>NUCLEOTIDE SEQUENCE [LARGE SCALE GENOMIC DNA]</scope>
    <source>
        <strain evidence="7 8">JCM 13518</strain>
    </source>
</reference>
<accession>A0ABN2JN98</accession>